<proteinExistence type="predicted"/>
<evidence type="ECO:0008006" key="4">
    <source>
        <dbReference type="Google" id="ProtNLM"/>
    </source>
</evidence>
<name>A0AAN6Z1A3_9PEZI</name>
<evidence type="ECO:0000256" key="1">
    <source>
        <dbReference type="SAM" id="SignalP"/>
    </source>
</evidence>
<dbReference type="EMBL" id="MU853232">
    <property type="protein sequence ID" value="KAK4121865.1"/>
    <property type="molecule type" value="Genomic_DNA"/>
</dbReference>
<dbReference type="GeneID" id="87826836"/>
<feature type="chain" id="PRO_5042812665" description="Ig-like domain-containing protein" evidence="1">
    <location>
        <begin position="18"/>
        <end position="492"/>
    </location>
</feature>
<organism evidence="2 3">
    <name type="scientific">Parathielavia appendiculata</name>
    <dbReference type="NCBI Taxonomy" id="2587402"/>
    <lineage>
        <taxon>Eukaryota</taxon>
        <taxon>Fungi</taxon>
        <taxon>Dikarya</taxon>
        <taxon>Ascomycota</taxon>
        <taxon>Pezizomycotina</taxon>
        <taxon>Sordariomycetes</taxon>
        <taxon>Sordariomycetidae</taxon>
        <taxon>Sordariales</taxon>
        <taxon>Chaetomiaceae</taxon>
        <taxon>Parathielavia</taxon>
    </lineage>
</organism>
<protein>
    <recommendedName>
        <fullName evidence="4">Ig-like domain-containing protein</fullName>
    </recommendedName>
</protein>
<reference evidence="2" key="2">
    <citation type="submission" date="2023-05" db="EMBL/GenBank/DDBJ databases">
        <authorList>
            <consortium name="Lawrence Berkeley National Laboratory"/>
            <person name="Steindorff A."/>
            <person name="Hensen N."/>
            <person name="Bonometti L."/>
            <person name="Westerberg I."/>
            <person name="Brannstrom I.O."/>
            <person name="Guillou S."/>
            <person name="Cros-Aarteil S."/>
            <person name="Calhoun S."/>
            <person name="Haridas S."/>
            <person name="Kuo A."/>
            <person name="Mondo S."/>
            <person name="Pangilinan J."/>
            <person name="Riley R."/>
            <person name="Labutti K."/>
            <person name="Andreopoulos B."/>
            <person name="Lipzen A."/>
            <person name="Chen C."/>
            <person name="Yanf M."/>
            <person name="Daum C."/>
            <person name="Ng V."/>
            <person name="Clum A."/>
            <person name="Ohm R."/>
            <person name="Martin F."/>
            <person name="Silar P."/>
            <person name="Natvig D."/>
            <person name="Lalanne C."/>
            <person name="Gautier V."/>
            <person name="Ament-Velasquez S.L."/>
            <person name="Kruys A."/>
            <person name="Hutchinson M.I."/>
            <person name="Powell A.J."/>
            <person name="Barry K."/>
            <person name="Miller A.N."/>
            <person name="Grigoriev I.V."/>
            <person name="Debuchy R."/>
            <person name="Gladieux P."/>
            <person name="Thoren M.H."/>
            <person name="Johannesson H."/>
        </authorList>
    </citation>
    <scope>NUCLEOTIDE SEQUENCE</scope>
    <source>
        <strain evidence="2">CBS 731.68</strain>
    </source>
</reference>
<accession>A0AAN6Z1A3</accession>
<dbReference type="AlphaFoldDB" id="A0AAN6Z1A3"/>
<reference evidence="2" key="1">
    <citation type="journal article" date="2023" name="Mol. Phylogenet. Evol.">
        <title>Genome-scale phylogeny and comparative genomics of the fungal order Sordariales.</title>
        <authorList>
            <person name="Hensen N."/>
            <person name="Bonometti L."/>
            <person name="Westerberg I."/>
            <person name="Brannstrom I.O."/>
            <person name="Guillou S."/>
            <person name="Cros-Aarteil S."/>
            <person name="Calhoun S."/>
            <person name="Haridas S."/>
            <person name="Kuo A."/>
            <person name="Mondo S."/>
            <person name="Pangilinan J."/>
            <person name="Riley R."/>
            <person name="LaButti K."/>
            <person name="Andreopoulos B."/>
            <person name="Lipzen A."/>
            <person name="Chen C."/>
            <person name="Yan M."/>
            <person name="Daum C."/>
            <person name="Ng V."/>
            <person name="Clum A."/>
            <person name="Steindorff A."/>
            <person name="Ohm R.A."/>
            <person name="Martin F."/>
            <person name="Silar P."/>
            <person name="Natvig D.O."/>
            <person name="Lalanne C."/>
            <person name="Gautier V."/>
            <person name="Ament-Velasquez S.L."/>
            <person name="Kruys A."/>
            <person name="Hutchinson M.I."/>
            <person name="Powell A.J."/>
            <person name="Barry K."/>
            <person name="Miller A.N."/>
            <person name="Grigoriev I.V."/>
            <person name="Debuchy R."/>
            <person name="Gladieux P."/>
            <person name="Hiltunen Thoren M."/>
            <person name="Johannesson H."/>
        </authorList>
    </citation>
    <scope>NUCLEOTIDE SEQUENCE</scope>
    <source>
        <strain evidence="2">CBS 731.68</strain>
    </source>
</reference>
<dbReference type="Proteomes" id="UP001302602">
    <property type="component" value="Unassembled WGS sequence"/>
</dbReference>
<feature type="signal peptide" evidence="1">
    <location>
        <begin position="1"/>
        <end position="17"/>
    </location>
</feature>
<keyword evidence="3" id="KW-1185">Reference proteome</keyword>
<sequence>MTRLFPLAVSTAVLASAQTSPDHSNGCTAKSFSIPSWLIQDVKHTNAVVSFNVLNRAINYTASLACQTERGGWSACSIQGTPSTNEPLGASVQVDETSATFLLKQSWTCNDRGKELTFNAAGNSSAALNYSSPLLVKGSLYSPVAITPVYADGPTGHDSVGCTARSEKPSWTLSSIHYTDEPGDGVSRTPFQNFNLVVTNPANGYQASCMPAGSFGGTPDLSRLLCVGQEFQSFSVGQYPIATQASFDPVTSTFSLNQTWFCDDTDAAKPLQITATGSTTLPLTCNTSSPTDDDDTTDNLTNKYCTTASPISLTGNLGTVATIRPYALEDPVPSRRGDGCTLTSILNPRWQFSHFEVNGEEVSFEVILMVEDRGFQYPIPIYQGELIKDDAGWYACEIGADGGNGLPLWPKQCRFRYEGGKGEGEEGGELELQARWECRELDEAHPITFRGVTTAKLNTTLACEIVDGQARCATEDRGYTWVADISNVTWGA</sequence>
<dbReference type="RefSeq" id="XP_062645636.1">
    <property type="nucleotide sequence ID" value="XM_062790066.1"/>
</dbReference>
<evidence type="ECO:0000313" key="2">
    <source>
        <dbReference type="EMBL" id="KAK4121865.1"/>
    </source>
</evidence>
<keyword evidence="1" id="KW-0732">Signal</keyword>
<comment type="caution">
    <text evidence="2">The sequence shown here is derived from an EMBL/GenBank/DDBJ whole genome shotgun (WGS) entry which is preliminary data.</text>
</comment>
<gene>
    <name evidence="2" type="ORF">N657DRAFT_600011</name>
</gene>
<evidence type="ECO:0000313" key="3">
    <source>
        <dbReference type="Proteomes" id="UP001302602"/>
    </source>
</evidence>